<dbReference type="Proteomes" id="UP000241394">
    <property type="component" value="Chromosome LG25"/>
</dbReference>
<evidence type="ECO:0000256" key="5">
    <source>
        <dbReference type="ARBA" id="ARBA00022737"/>
    </source>
</evidence>
<keyword evidence="3 11" id="KW-0812">Transmembrane</keyword>
<proteinExistence type="predicted"/>
<dbReference type="InterPro" id="IPR017441">
    <property type="entry name" value="Protein_kinase_ATP_BS"/>
</dbReference>
<dbReference type="AlphaFoldDB" id="A0A2R6PGP3"/>
<dbReference type="GO" id="GO:0004672">
    <property type="term" value="F:protein kinase activity"/>
    <property type="evidence" value="ECO:0007669"/>
    <property type="project" value="InterPro"/>
</dbReference>
<dbReference type="InterPro" id="IPR011009">
    <property type="entry name" value="Kinase-like_dom_sf"/>
</dbReference>
<keyword evidence="14" id="KW-0808">Transferase</keyword>
<keyword evidence="5" id="KW-0677">Repeat</keyword>
<dbReference type="OMA" id="PERTICK"/>
<evidence type="ECO:0000256" key="3">
    <source>
        <dbReference type="ARBA" id="ARBA00022692"/>
    </source>
</evidence>
<evidence type="ECO:0000256" key="6">
    <source>
        <dbReference type="ARBA" id="ARBA00022741"/>
    </source>
</evidence>
<keyword evidence="4 12" id="KW-0732">Signal</keyword>
<comment type="subcellular location">
    <subcellularLocation>
        <location evidence="1">Membrane</location>
    </subcellularLocation>
</comment>
<feature type="signal peptide" evidence="12">
    <location>
        <begin position="1"/>
        <end position="30"/>
    </location>
</feature>
<dbReference type="InterPro" id="IPR001611">
    <property type="entry name" value="Leu-rich_rpt"/>
</dbReference>
<feature type="domain" description="Protein kinase" evidence="13">
    <location>
        <begin position="344"/>
        <end position="614"/>
    </location>
</feature>
<name>A0A2R6PGP3_ACTCC</name>
<dbReference type="InterPro" id="IPR013210">
    <property type="entry name" value="LRR_N_plant-typ"/>
</dbReference>
<evidence type="ECO:0000256" key="2">
    <source>
        <dbReference type="ARBA" id="ARBA00022614"/>
    </source>
</evidence>
<dbReference type="GO" id="GO:0016020">
    <property type="term" value="C:membrane"/>
    <property type="evidence" value="ECO:0007669"/>
    <property type="project" value="UniProtKB-SubCell"/>
</dbReference>
<dbReference type="Gramene" id="PSR91048">
    <property type="protein sequence ID" value="PSR91048"/>
    <property type="gene ID" value="CEY00_Acc28389"/>
</dbReference>
<evidence type="ECO:0000256" key="9">
    <source>
        <dbReference type="ARBA" id="ARBA00023136"/>
    </source>
</evidence>
<evidence type="ECO:0000259" key="13">
    <source>
        <dbReference type="PROSITE" id="PS50011"/>
    </source>
</evidence>
<gene>
    <name evidence="14" type="ORF">CEY00_Acc28389</name>
</gene>
<organism evidence="14 15">
    <name type="scientific">Actinidia chinensis var. chinensis</name>
    <name type="common">Chinese soft-hair kiwi</name>
    <dbReference type="NCBI Taxonomy" id="1590841"/>
    <lineage>
        <taxon>Eukaryota</taxon>
        <taxon>Viridiplantae</taxon>
        <taxon>Streptophyta</taxon>
        <taxon>Embryophyta</taxon>
        <taxon>Tracheophyta</taxon>
        <taxon>Spermatophyta</taxon>
        <taxon>Magnoliopsida</taxon>
        <taxon>eudicotyledons</taxon>
        <taxon>Gunneridae</taxon>
        <taxon>Pentapetalae</taxon>
        <taxon>asterids</taxon>
        <taxon>Ericales</taxon>
        <taxon>Actinidiaceae</taxon>
        <taxon>Actinidia</taxon>
    </lineage>
</organism>
<dbReference type="STRING" id="1590841.A0A2R6PGP3"/>
<accession>A0A2R6PGP3</accession>
<protein>
    <submittedName>
        <fullName evidence="14">Inactive receptor kinase</fullName>
    </submittedName>
</protein>
<evidence type="ECO:0000313" key="15">
    <source>
        <dbReference type="Proteomes" id="UP000241394"/>
    </source>
</evidence>
<feature type="binding site" evidence="10">
    <location>
        <position position="375"/>
    </location>
    <ligand>
        <name>ATP</name>
        <dbReference type="ChEBI" id="CHEBI:30616"/>
    </ligand>
</feature>
<dbReference type="Gene3D" id="3.30.200.20">
    <property type="entry name" value="Phosphorylase Kinase, domain 1"/>
    <property type="match status" value="1"/>
</dbReference>
<keyword evidence="6 10" id="KW-0547">Nucleotide-binding</keyword>
<evidence type="ECO:0000256" key="4">
    <source>
        <dbReference type="ARBA" id="ARBA00022729"/>
    </source>
</evidence>
<reference evidence="14 15" key="1">
    <citation type="submission" date="2017-07" db="EMBL/GenBank/DDBJ databases">
        <title>An improved, manually edited Actinidia chinensis var. chinensis (kiwifruit) genome highlights the challenges associated with draft genomes and gene prediction in plants.</title>
        <authorList>
            <person name="Pilkington S."/>
            <person name="Crowhurst R."/>
            <person name="Hilario E."/>
            <person name="Nardozza S."/>
            <person name="Fraser L."/>
            <person name="Peng Y."/>
            <person name="Gunaseelan K."/>
            <person name="Simpson R."/>
            <person name="Tahir J."/>
            <person name="Deroles S."/>
            <person name="Templeton K."/>
            <person name="Luo Z."/>
            <person name="Davy M."/>
            <person name="Cheng C."/>
            <person name="Mcneilage M."/>
            <person name="Scaglione D."/>
            <person name="Liu Y."/>
            <person name="Zhang Q."/>
            <person name="Datson P."/>
            <person name="De Silva N."/>
            <person name="Gardiner S."/>
            <person name="Bassett H."/>
            <person name="Chagne D."/>
            <person name="Mccallum J."/>
            <person name="Dzierzon H."/>
            <person name="Deng C."/>
            <person name="Wang Y.-Y."/>
            <person name="Barron N."/>
            <person name="Manako K."/>
            <person name="Bowen J."/>
            <person name="Foster T."/>
            <person name="Erridge Z."/>
            <person name="Tiffin H."/>
            <person name="Waite C."/>
            <person name="Davies K."/>
            <person name="Grierson E."/>
            <person name="Laing W."/>
            <person name="Kirk R."/>
            <person name="Chen X."/>
            <person name="Wood M."/>
            <person name="Montefiori M."/>
            <person name="Brummell D."/>
            <person name="Schwinn K."/>
            <person name="Catanach A."/>
            <person name="Fullerton C."/>
            <person name="Li D."/>
            <person name="Meiyalaghan S."/>
            <person name="Nieuwenhuizen N."/>
            <person name="Read N."/>
            <person name="Prakash R."/>
            <person name="Hunter D."/>
            <person name="Zhang H."/>
            <person name="Mckenzie M."/>
            <person name="Knabel M."/>
            <person name="Harris A."/>
            <person name="Allan A."/>
            <person name="Chen A."/>
            <person name="Janssen B."/>
            <person name="Plunkett B."/>
            <person name="Dwamena C."/>
            <person name="Voogd C."/>
            <person name="Leif D."/>
            <person name="Lafferty D."/>
            <person name="Souleyre E."/>
            <person name="Varkonyi-Gasic E."/>
            <person name="Gambi F."/>
            <person name="Hanley J."/>
            <person name="Yao J.-L."/>
            <person name="Cheung J."/>
            <person name="David K."/>
            <person name="Warren B."/>
            <person name="Marsh K."/>
            <person name="Snowden K."/>
            <person name="Lin-Wang K."/>
            <person name="Brian L."/>
            <person name="Martinez-Sanchez M."/>
            <person name="Wang M."/>
            <person name="Ileperuma N."/>
            <person name="Macnee N."/>
            <person name="Campin R."/>
            <person name="Mcatee P."/>
            <person name="Drummond R."/>
            <person name="Espley R."/>
            <person name="Ireland H."/>
            <person name="Wu R."/>
            <person name="Atkinson R."/>
            <person name="Karunairetnam S."/>
            <person name="Bulley S."/>
            <person name="Chunkath S."/>
            <person name="Hanley Z."/>
            <person name="Storey R."/>
            <person name="Thrimawithana A."/>
            <person name="Thomson S."/>
            <person name="David C."/>
            <person name="Testolin R."/>
        </authorList>
    </citation>
    <scope>NUCLEOTIDE SEQUENCE [LARGE SCALE GENOMIC DNA]</scope>
    <source>
        <strain evidence="15">cv. Red5</strain>
        <tissue evidence="14">Young leaf</tissue>
    </source>
</reference>
<evidence type="ECO:0000256" key="12">
    <source>
        <dbReference type="SAM" id="SignalP"/>
    </source>
</evidence>
<dbReference type="Gene3D" id="1.10.510.10">
    <property type="entry name" value="Transferase(Phosphotransferase) domain 1"/>
    <property type="match status" value="1"/>
</dbReference>
<reference evidence="15" key="2">
    <citation type="journal article" date="2018" name="BMC Genomics">
        <title>A manually annotated Actinidia chinensis var. chinensis (kiwifruit) genome highlights the challenges associated with draft genomes and gene prediction in plants.</title>
        <authorList>
            <person name="Pilkington S.M."/>
            <person name="Crowhurst R."/>
            <person name="Hilario E."/>
            <person name="Nardozza S."/>
            <person name="Fraser L."/>
            <person name="Peng Y."/>
            <person name="Gunaseelan K."/>
            <person name="Simpson R."/>
            <person name="Tahir J."/>
            <person name="Deroles S.C."/>
            <person name="Templeton K."/>
            <person name="Luo Z."/>
            <person name="Davy M."/>
            <person name="Cheng C."/>
            <person name="McNeilage M."/>
            <person name="Scaglione D."/>
            <person name="Liu Y."/>
            <person name="Zhang Q."/>
            <person name="Datson P."/>
            <person name="De Silva N."/>
            <person name="Gardiner S.E."/>
            <person name="Bassett H."/>
            <person name="Chagne D."/>
            <person name="McCallum J."/>
            <person name="Dzierzon H."/>
            <person name="Deng C."/>
            <person name="Wang Y.Y."/>
            <person name="Barron L."/>
            <person name="Manako K."/>
            <person name="Bowen J."/>
            <person name="Foster T.M."/>
            <person name="Erridge Z.A."/>
            <person name="Tiffin H."/>
            <person name="Waite C.N."/>
            <person name="Davies K.M."/>
            <person name="Grierson E.P."/>
            <person name="Laing W.A."/>
            <person name="Kirk R."/>
            <person name="Chen X."/>
            <person name="Wood M."/>
            <person name="Montefiori M."/>
            <person name="Brummell D.A."/>
            <person name="Schwinn K.E."/>
            <person name="Catanach A."/>
            <person name="Fullerton C."/>
            <person name="Li D."/>
            <person name="Meiyalaghan S."/>
            <person name="Nieuwenhuizen N."/>
            <person name="Read N."/>
            <person name="Prakash R."/>
            <person name="Hunter D."/>
            <person name="Zhang H."/>
            <person name="McKenzie M."/>
            <person name="Knabel M."/>
            <person name="Harris A."/>
            <person name="Allan A.C."/>
            <person name="Gleave A."/>
            <person name="Chen A."/>
            <person name="Janssen B.J."/>
            <person name="Plunkett B."/>
            <person name="Ampomah-Dwamena C."/>
            <person name="Voogd C."/>
            <person name="Leif D."/>
            <person name="Lafferty D."/>
            <person name="Souleyre E.J.F."/>
            <person name="Varkonyi-Gasic E."/>
            <person name="Gambi F."/>
            <person name="Hanley J."/>
            <person name="Yao J.L."/>
            <person name="Cheung J."/>
            <person name="David K.M."/>
            <person name="Warren B."/>
            <person name="Marsh K."/>
            <person name="Snowden K.C."/>
            <person name="Lin-Wang K."/>
            <person name="Brian L."/>
            <person name="Martinez-Sanchez M."/>
            <person name="Wang M."/>
            <person name="Ileperuma N."/>
            <person name="Macnee N."/>
            <person name="Campin R."/>
            <person name="McAtee P."/>
            <person name="Drummond R.S.M."/>
            <person name="Espley R.V."/>
            <person name="Ireland H.S."/>
            <person name="Wu R."/>
            <person name="Atkinson R.G."/>
            <person name="Karunairetnam S."/>
            <person name="Bulley S."/>
            <person name="Chunkath S."/>
            <person name="Hanley Z."/>
            <person name="Storey R."/>
            <person name="Thrimawithana A.H."/>
            <person name="Thomson S."/>
            <person name="David C."/>
            <person name="Testolin R."/>
            <person name="Huang H."/>
            <person name="Hellens R.P."/>
            <person name="Schaffer R.J."/>
        </authorList>
    </citation>
    <scope>NUCLEOTIDE SEQUENCE [LARGE SCALE GENOMIC DNA]</scope>
    <source>
        <strain evidence="15">cv. Red5</strain>
    </source>
</reference>
<dbReference type="SUPFAM" id="SSF56112">
    <property type="entry name" value="Protein kinase-like (PK-like)"/>
    <property type="match status" value="1"/>
</dbReference>
<evidence type="ECO:0000256" key="7">
    <source>
        <dbReference type="ARBA" id="ARBA00022840"/>
    </source>
</evidence>
<keyword evidence="15" id="KW-1185">Reference proteome</keyword>
<dbReference type="Pfam" id="PF08263">
    <property type="entry name" value="LRRNT_2"/>
    <property type="match status" value="1"/>
</dbReference>
<dbReference type="Pfam" id="PF00560">
    <property type="entry name" value="LRR_1"/>
    <property type="match status" value="4"/>
</dbReference>
<evidence type="ECO:0000256" key="1">
    <source>
        <dbReference type="ARBA" id="ARBA00004370"/>
    </source>
</evidence>
<dbReference type="FunFam" id="3.80.10.10:FF:000234">
    <property type="entry name" value="Probable inactive receptor kinase RLK902"/>
    <property type="match status" value="1"/>
</dbReference>
<keyword evidence="14" id="KW-0418">Kinase</keyword>
<dbReference type="PROSITE" id="PS51450">
    <property type="entry name" value="LRR"/>
    <property type="match status" value="1"/>
</dbReference>
<dbReference type="Gene3D" id="3.80.10.10">
    <property type="entry name" value="Ribonuclease Inhibitor"/>
    <property type="match status" value="2"/>
</dbReference>
<dbReference type="Pfam" id="PF07714">
    <property type="entry name" value="PK_Tyr_Ser-Thr"/>
    <property type="match status" value="1"/>
</dbReference>
<dbReference type="PROSITE" id="PS00107">
    <property type="entry name" value="PROTEIN_KINASE_ATP"/>
    <property type="match status" value="1"/>
</dbReference>
<dbReference type="InterPro" id="IPR050994">
    <property type="entry name" value="At_inactive_RLKs"/>
</dbReference>
<feature type="transmembrane region" description="Helical" evidence="11">
    <location>
        <begin position="245"/>
        <end position="268"/>
    </location>
</feature>
<keyword evidence="9 11" id="KW-0472">Membrane</keyword>
<evidence type="ECO:0000256" key="10">
    <source>
        <dbReference type="PROSITE-ProRule" id="PRU10141"/>
    </source>
</evidence>
<keyword evidence="8 11" id="KW-1133">Transmembrane helix</keyword>
<sequence>MFLQFSHRHFLKHLLCIFFFLLLDANSDLAADRAALIRFRSAVLGRTQQWNLSDPSPCSWRGVICDNATSRVTDLRLPGGGLAGEIPINSVGNLTSLINLSLRGNSLSGPLPSDLSSCTELQRLSLQGNQFSGEIPATLFALSNLVSVNLAGNGFSGDISTGFNNLSKLRILYLENNNLTGSIPDLNKLSGLREFNVSHNNLNGSIPSSLKRFSSESFLGNSLCNSPLDSCPGDGNDGNKLSTGVIAGIAIGSVIGLILILVALFFLWRNCSYQTNSTQVKVSQLPETPPDMEIGSPKPILVREYGGVRNGYSGDVGIVHGGGDDGLVFWGDGSGGFGLEEVLRASAEVLGKGTFGSTYKAYLEGEGKVVVVVVKRLRDVCVGEREFREKVEGFGKLVHENLVPLNAYYYGKEEKLLVYDSFNMGSLSALLHGNRGADRVELTWEIRIKIAFGAALCIEYLHSQAPNISHGNIRSSNILLTDSYGARVSEHCIHQLVSSNSTLKLNGYCAPEVTDTCKISQKADVYSFGILLLELLTGRTPADALSNEEGLDLPRWVKSVVQEKRTMEVFDPELLRHHNKENQMVRLLNLGTHCTSQHPAKRPSMVEVARQIKVICTSRET</sequence>
<evidence type="ECO:0000313" key="14">
    <source>
        <dbReference type="EMBL" id="PSR91048.1"/>
    </source>
</evidence>
<evidence type="ECO:0000256" key="8">
    <source>
        <dbReference type="ARBA" id="ARBA00022989"/>
    </source>
</evidence>
<dbReference type="InterPro" id="IPR000719">
    <property type="entry name" value="Prot_kinase_dom"/>
</dbReference>
<keyword evidence="2" id="KW-0433">Leucine-rich repeat</keyword>
<dbReference type="InterPro" id="IPR032675">
    <property type="entry name" value="LRR_dom_sf"/>
</dbReference>
<keyword evidence="14" id="KW-0675">Receptor</keyword>
<dbReference type="InterPro" id="IPR001245">
    <property type="entry name" value="Ser-Thr/Tyr_kinase_cat_dom"/>
</dbReference>
<dbReference type="PANTHER" id="PTHR48010:SF76">
    <property type="entry name" value="INACTIVE RECEPTOR KINASE RLK902-RELATED"/>
    <property type="match status" value="1"/>
</dbReference>
<evidence type="ECO:0000256" key="11">
    <source>
        <dbReference type="SAM" id="Phobius"/>
    </source>
</evidence>
<comment type="caution">
    <text evidence="14">The sequence shown here is derived from an EMBL/GenBank/DDBJ whole genome shotgun (WGS) entry which is preliminary data.</text>
</comment>
<feature type="chain" id="PRO_5015330369" evidence="12">
    <location>
        <begin position="31"/>
        <end position="621"/>
    </location>
</feature>
<dbReference type="FunFam" id="1.10.510.10:FF:000095">
    <property type="entry name" value="protein STRUBBELIG-RECEPTOR FAMILY 8"/>
    <property type="match status" value="1"/>
</dbReference>
<dbReference type="OrthoDB" id="283575at2759"/>
<keyword evidence="7 10" id="KW-0067">ATP-binding</keyword>
<dbReference type="EMBL" id="NKQK01000025">
    <property type="protein sequence ID" value="PSR91048.1"/>
    <property type="molecule type" value="Genomic_DNA"/>
</dbReference>
<dbReference type="InParanoid" id="A0A2R6PGP3"/>
<dbReference type="GO" id="GO:0005524">
    <property type="term" value="F:ATP binding"/>
    <property type="evidence" value="ECO:0007669"/>
    <property type="project" value="UniProtKB-UniRule"/>
</dbReference>
<dbReference type="SUPFAM" id="SSF52058">
    <property type="entry name" value="L domain-like"/>
    <property type="match status" value="1"/>
</dbReference>
<dbReference type="PANTHER" id="PTHR48010">
    <property type="entry name" value="OS05G0588300 PROTEIN"/>
    <property type="match status" value="1"/>
</dbReference>
<dbReference type="PROSITE" id="PS50011">
    <property type="entry name" value="PROTEIN_KINASE_DOM"/>
    <property type="match status" value="1"/>
</dbReference>